<feature type="transmembrane region" description="Helical" evidence="7">
    <location>
        <begin position="60"/>
        <end position="81"/>
    </location>
</feature>
<evidence type="ECO:0000313" key="10">
    <source>
        <dbReference type="EMBL" id="EGD48004.1"/>
    </source>
</evidence>
<dbReference type="eggNOG" id="COG1132">
    <property type="taxonomic scope" value="Bacteria"/>
</dbReference>
<dbReference type="PANTHER" id="PTHR43394">
    <property type="entry name" value="ATP-DEPENDENT PERMEASE MDL1, MITOCHONDRIAL"/>
    <property type="match status" value="1"/>
</dbReference>
<dbReference type="InterPro" id="IPR027417">
    <property type="entry name" value="P-loop_NTPase"/>
</dbReference>
<evidence type="ECO:0000256" key="1">
    <source>
        <dbReference type="ARBA" id="ARBA00004651"/>
    </source>
</evidence>
<evidence type="ECO:0000256" key="5">
    <source>
        <dbReference type="ARBA" id="ARBA00022989"/>
    </source>
</evidence>
<dbReference type="Gene3D" id="1.20.1560.10">
    <property type="entry name" value="ABC transporter type 1, transmembrane domain"/>
    <property type="match status" value="1"/>
</dbReference>
<proteinExistence type="predicted"/>
<feature type="domain" description="ABC transporter" evidence="8">
    <location>
        <begin position="339"/>
        <end position="573"/>
    </location>
</feature>
<gene>
    <name evidence="10" type="ORF">Cpap_2690</name>
</gene>
<name>F1TC89_9FIRM</name>
<dbReference type="InterPro" id="IPR039421">
    <property type="entry name" value="Type_1_exporter"/>
</dbReference>
<evidence type="ECO:0000259" key="8">
    <source>
        <dbReference type="PROSITE" id="PS50893"/>
    </source>
</evidence>
<dbReference type="InterPro" id="IPR003593">
    <property type="entry name" value="AAA+_ATPase"/>
</dbReference>
<sequence length="583" mass="66765">MIKIKSKPVNTILGFMKPYTVCFVNLFLTILAASFVYLIYPYIFAFMIDRVFYKGDWQLFKIVVIAYTIIFIGEQAIQIILNMEWAYLVTKFVFDIRKKLFERIFKIKAAFLSNAQTGELIARVNNDPPQVMELLHWHVFFTASNVIRLIISFVIVFFINIKLAVLMLVVIPSSVYLSLYFSNKIKNIYEQYRKEYGKYISWVYEMLQGMREIQLFAAERSVARKFVKFSKKMVHARVKASNIEFISQTANSLITLLSDLFLYIASAILISRKELSIAGFIATMEYFGMCNYLLRAINDSNFMRQNNKVSIKKVLDILDEDIEDTRKNMPPINISQGEIEFSEVSFCYDKDLPVLKNINLHIKKGEKISLVGISGAGKSTMVGLLQRFYEPMEGCIKIDGTDISQCDLKSLRRSIGVVNQESILFDGTIRQNLKLGNRKSSEEEMWEACKKANIDDFIRSLPDKLDTVIGSEGMNISGGQRQRIAIARVFLKNPKIIVFDEATSALDFEAETAVKKAWQELSAGKTSIIIAHRLSTIMDSDRVAVLHGGEIVSFDTHKRLLDSCEHYNRLFRDQYLIEGCATA</sequence>
<organism evidence="10 11">
    <name type="scientific">Ruminiclostridium papyrosolvens DSM 2782</name>
    <dbReference type="NCBI Taxonomy" id="588581"/>
    <lineage>
        <taxon>Bacteria</taxon>
        <taxon>Bacillati</taxon>
        <taxon>Bacillota</taxon>
        <taxon>Clostridia</taxon>
        <taxon>Eubacteriales</taxon>
        <taxon>Oscillospiraceae</taxon>
        <taxon>Ruminiclostridium</taxon>
    </lineage>
</organism>
<dbReference type="CDD" id="cd07346">
    <property type="entry name" value="ABC_6TM_exporters"/>
    <property type="match status" value="1"/>
</dbReference>
<dbReference type="GO" id="GO:0005886">
    <property type="term" value="C:plasma membrane"/>
    <property type="evidence" value="ECO:0007669"/>
    <property type="project" value="UniProtKB-SubCell"/>
</dbReference>
<dbReference type="Proteomes" id="UP000003860">
    <property type="component" value="Unassembled WGS sequence"/>
</dbReference>
<evidence type="ECO:0000313" key="11">
    <source>
        <dbReference type="Proteomes" id="UP000003860"/>
    </source>
</evidence>
<evidence type="ECO:0000256" key="6">
    <source>
        <dbReference type="ARBA" id="ARBA00023136"/>
    </source>
</evidence>
<dbReference type="FunFam" id="3.40.50.300:FF:000218">
    <property type="entry name" value="Multidrug ABC transporter ATP-binding protein"/>
    <property type="match status" value="1"/>
</dbReference>
<dbReference type="OrthoDB" id="1899463at2"/>
<dbReference type="PANTHER" id="PTHR43394:SF1">
    <property type="entry name" value="ATP-BINDING CASSETTE SUB-FAMILY B MEMBER 10, MITOCHONDRIAL"/>
    <property type="match status" value="1"/>
</dbReference>
<keyword evidence="3" id="KW-0547">Nucleotide-binding</keyword>
<dbReference type="Pfam" id="PF00664">
    <property type="entry name" value="ABC_membrane"/>
    <property type="match status" value="1"/>
</dbReference>
<dbReference type="InterPro" id="IPR003439">
    <property type="entry name" value="ABC_transporter-like_ATP-bd"/>
</dbReference>
<keyword evidence="4" id="KW-0067">ATP-binding</keyword>
<feature type="transmembrane region" description="Helical" evidence="7">
    <location>
        <begin position="21"/>
        <end position="40"/>
    </location>
</feature>
<keyword evidence="11" id="KW-1185">Reference proteome</keyword>
<dbReference type="InterPro" id="IPR011527">
    <property type="entry name" value="ABC1_TM_dom"/>
</dbReference>
<dbReference type="InterPro" id="IPR017871">
    <property type="entry name" value="ABC_transporter-like_CS"/>
</dbReference>
<dbReference type="GO" id="GO:0016887">
    <property type="term" value="F:ATP hydrolysis activity"/>
    <property type="evidence" value="ECO:0007669"/>
    <property type="project" value="InterPro"/>
</dbReference>
<evidence type="ECO:0000259" key="9">
    <source>
        <dbReference type="PROSITE" id="PS50929"/>
    </source>
</evidence>
<dbReference type="RefSeq" id="WP_004618806.1">
    <property type="nucleotide sequence ID" value="NZ_ACXX02000005.1"/>
</dbReference>
<keyword evidence="2 7" id="KW-0812">Transmembrane</keyword>
<reference evidence="10" key="1">
    <citation type="submission" date="2009-07" db="EMBL/GenBank/DDBJ databases">
        <authorList>
            <consortium name="US DOE Joint Genome Institute (JGI-PGF)"/>
            <person name="Lucas S."/>
            <person name="Copeland A."/>
            <person name="Lapidus A."/>
            <person name="Glavina del Rio T."/>
            <person name="Tice H."/>
            <person name="Bruce D."/>
            <person name="Goodwin L."/>
            <person name="Pitluck S."/>
            <person name="Larimer F."/>
            <person name="Land M.L."/>
            <person name="Mouttaki H."/>
            <person name="He Z."/>
            <person name="Zhou J."/>
            <person name="Hemme C.L."/>
        </authorList>
    </citation>
    <scope>NUCLEOTIDE SEQUENCE</scope>
    <source>
        <strain evidence="10">DSM 2782</strain>
    </source>
</reference>
<dbReference type="InterPro" id="IPR036640">
    <property type="entry name" value="ABC1_TM_sf"/>
</dbReference>
<evidence type="ECO:0000256" key="7">
    <source>
        <dbReference type="SAM" id="Phobius"/>
    </source>
</evidence>
<keyword evidence="6 7" id="KW-0472">Membrane</keyword>
<dbReference type="SUPFAM" id="SSF90123">
    <property type="entry name" value="ABC transporter transmembrane region"/>
    <property type="match status" value="1"/>
</dbReference>
<dbReference type="SUPFAM" id="SSF52540">
    <property type="entry name" value="P-loop containing nucleoside triphosphate hydrolases"/>
    <property type="match status" value="1"/>
</dbReference>
<dbReference type="GO" id="GO:0015421">
    <property type="term" value="F:ABC-type oligopeptide transporter activity"/>
    <property type="evidence" value="ECO:0007669"/>
    <property type="project" value="TreeGrafter"/>
</dbReference>
<evidence type="ECO:0000256" key="4">
    <source>
        <dbReference type="ARBA" id="ARBA00022840"/>
    </source>
</evidence>
<dbReference type="STRING" id="588581.Cpap_2690"/>
<reference evidence="10" key="2">
    <citation type="submission" date="2011-01" db="EMBL/GenBank/DDBJ databases">
        <title>The Non-contiguous Finished genome of Clostridium papyrosolvens.</title>
        <authorList>
            <person name="Lucas S."/>
            <person name="Copeland A."/>
            <person name="Lapidus A."/>
            <person name="Cheng J.-F."/>
            <person name="Goodwin L."/>
            <person name="Pitluck S."/>
            <person name="Misra M."/>
            <person name="Chertkov O."/>
            <person name="Detter J.C."/>
            <person name="Han C."/>
            <person name="Tapia R."/>
            <person name="Land M."/>
            <person name="Hauser L."/>
            <person name="Kyrpides N."/>
            <person name="Ivanova N."/>
            <person name="Pagani I."/>
            <person name="Mouttaki H."/>
            <person name="He Z."/>
            <person name="Zhou J."/>
            <person name="Hemme C.L."/>
            <person name="Woyke T."/>
        </authorList>
    </citation>
    <scope>NUCLEOTIDE SEQUENCE [LARGE SCALE GENOMIC DNA]</scope>
    <source>
        <strain evidence="10">DSM 2782</strain>
    </source>
</reference>
<comment type="subcellular location">
    <subcellularLocation>
        <location evidence="1">Cell membrane</location>
        <topology evidence="1">Multi-pass membrane protein</topology>
    </subcellularLocation>
</comment>
<dbReference type="SMART" id="SM00382">
    <property type="entry name" value="AAA"/>
    <property type="match status" value="1"/>
</dbReference>
<feature type="domain" description="ABC transmembrane type-1" evidence="9">
    <location>
        <begin position="26"/>
        <end position="289"/>
    </location>
</feature>
<keyword evidence="5 7" id="KW-1133">Transmembrane helix</keyword>
<dbReference type="Gene3D" id="3.40.50.300">
    <property type="entry name" value="P-loop containing nucleotide triphosphate hydrolases"/>
    <property type="match status" value="1"/>
</dbReference>
<dbReference type="EMBL" id="ACXX02000005">
    <property type="protein sequence ID" value="EGD48004.1"/>
    <property type="molecule type" value="Genomic_DNA"/>
</dbReference>
<dbReference type="PROSITE" id="PS50893">
    <property type="entry name" value="ABC_TRANSPORTER_2"/>
    <property type="match status" value="1"/>
</dbReference>
<evidence type="ECO:0000256" key="2">
    <source>
        <dbReference type="ARBA" id="ARBA00022692"/>
    </source>
</evidence>
<protein>
    <submittedName>
        <fullName evidence="10">ABC transporter related protein</fullName>
    </submittedName>
</protein>
<dbReference type="PROSITE" id="PS00211">
    <property type="entry name" value="ABC_TRANSPORTER_1"/>
    <property type="match status" value="1"/>
</dbReference>
<dbReference type="Pfam" id="PF00005">
    <property type="entry name" value="ABC_tran"/>
    <property type="match status" value="1"/>
</dbReference>
<comment type="caution">
    <text evidence="10">The sequence shown here is derived from an EMBL/GenBank/DDBJ whole genome shotgun (WGS) entry which is preliminary data.</text>
</comment>
<dbReference type="AlphaFoldDB" id="F1TC89"/>
<dbReference type="PROSITE" id="PS50929">
    <property type="entry name" value="ABC_TM1F"/>
    <property type="match status" value="1"/>
</dbReference>
<evidence type="ECO:0000256" key="3">
    <source>
        <dbReference type="ARBA" id="ARBA00022741"/>
    </source>
</evidence>
<dbReference type="GO" id="GO:0005524">
    <property type="term" value="F:ATP binding"/>
    <property type="evidence" value="ECO:0007669"/>
    <property type="project" value="UniProtKB-KW"/>
</dbReference>
<accession>F1TC89</accession>